<dbReference type="Pfam" id="PF01494">
    <property type="entry name" value="FAD_binding_3"/>
    <property type="match status" value="1"/>
</dbReference>
<accession>A0A1W1CAP4</accession>
<evidence type="ECO:0000259" key="7">
    <source>
        <dbReference type="Pfam" id="PF01494"/>
    </source>
</evidence>
<dbReference type="AlphaFoldDB" id="A0A1W1CAP4"/>
<comment type="cofactor">
    <cofactor evidence="1">
        <name>FAD</name>
        <dbReference type="ChEBI" id="CHEBI:57692"/>
    </cofactor>
</comment>
<dbReference type="PANTHER" id="PTHR43876:SF25">
    <property type="entry name" value="MONOOXYGENASE NMA2164"/>
    <property type="match status" value="1"/>
</dbReference>
<keyword evidence="3" id="KW-0285">Flavoprotein</keyword>
<dbReference type="InterPro" id="IPR051205">
    <property type="entry name" value="UbiH/COQ6_monooxygenase"/>
</dbReference>
<dbReference type="EC" id="1.14.13.-" evidence="8"/>
<dbReference type="InterPro" id="IPR002938">
    <property type="entry name" value="FAD-bd"/>
</dbReference>
<proteinExistence type="inferred from homology"/>
<dbReference type="SUPFAM" id="SSF51905">
    <property type="entry name" value="FAD/NAD(P)-binding domain"/>
    <property type="match status" value="1"/>
</dbReference>
<dbReference type="PRINTS" id="PR00420">
    <property type="entry name" value="RNGMNOXGNASE"/>
</dbReference>
<evidence type="ECO:0000256" key="5">
    <source>
        <dbReference type="ARBA" id="ARBA00023002"/>
    </source>
</evidence>
<dbReference type="GO" id="GO:0071949">
    <property type="term" value="F:FAD binding"/>
    <property type="evidence" value="ECO:0007669"/>
    <property type="project" value="InterPro"/>
</dbReference>
<organism evidence="8">
    <name type="scientific">hydrothermal vent metagenome</name>
    <dbReference type="NCBI Taxonomy" id="652676"/>
    <lineage>
        <taxon>unclassified sequences</taxon>
        <taxon>metagenomes</taxon>
        <taxon>ecological metagenomes</taxon>
    </lineage>
</organism>
<evidence type="ECO:0000256" key="6">
    <source>
        <dbReference type="ARBA" id="ARBA00023033"/>
    </source>
</evidence>
<dbReference type="NCBIfam" id="NF006593">
    <property type="entry name" value="PRK09126.1"/>
    <property type="match status" value="1"/>
</dbReference>
<dbReference type="InterPro" id="IPR036188">
    <property type="entry name" value="FAD/NAD-bd_sf"/>
</dbReference>
<dbReference type="InterPro" id="IPR010971">
    <property type="entry name" value="UbiH/COQ6"/>
</dbReference>
<reference evidence="8" key="1">
    <citation type="submission" date="2016-10" db="EMBL/GenBank/DDBJ databases">
        <authorList>
            <person name="de Groot N.N."/>
        </authorList>
    </citation>
    <scope>NUCLEOTIDE SEQUENCE</scope>
</reference>
<dbReference type="EMBL" id="FPHJ01000038">
    <property type="protein sequence ID" value="SFV62792.1"/>
    <property type="molecule type" value="Genomic_DNA"/>
</dbReference>
<dbReference type="GO" id="GO:0016705">
    <property type="term" value="F:oxidoreductase activity, acting on paired donors, with incorporation or reduction of molecular oxygen"/>
    <property type="evidence" value="ECO:0007669"/>
    <property type="project" value="InterPro"/>
</dbReference>
<keyword evidence="5 8" id="KW-0560">Oxidoreductase</keyword>
<evidence type="ECO:0000256" key="1">
    <source>
        <dbReference type="ARBA" id="ARBA00001974"/>
    </source>
</evidence>
<keyword evidence="4" id="KW-0274">FAD</keyword>
<dbReference type="PANTHER" id="PTHR43876">
    <property type="entry name" value="UBIQUINONE BIOSYNTHESIS MONOOXYGENASE COQ6, MITOCHONDRIAL"/>
    <property type="match status" value="1"/>
</dbReference>
<dbReference type="Gene3D" id="3.50.50.60">
    <property type="entry name" value="FAD/NAD(P)-binding domain"/>
    <property type="match status" value="2"/>
</dbReference>
<comment type="similarity">
    <text evidence="2">Belongs to the UbiH/COQ6 family.</text>
</comment>
<sequence>MNYDIIIVGGGPTGLAFAQLVANYKIKVLVIEKSSLENIKNPKVDGREIALTHSSVEILKKINAWENIPQEHISFIEKAHVLNGNSPETLIFDAKKEKIKNLGYLIPNYLIRQGIYNSIKNNVNITIKTECEVQIIKSENNKKTVILNNGDKYSSSLLIGADSRFSETRKQMGISAKMQDFAKTMLVCEMKHNIPHQQIASEYFFYEQIIAILPMPENHSSVVITLKNDEAKQVLKMSDTQFNNYVEESLNNNLGEMKLIGKIHSYPLIGVYADTFIKERFALIGDAAVGMHPVTAHGFNLGLRGSDILGKAIIKASRRNQDIGSDFVLKEYQNKYRLISKIMFSGTNSLVSLFSQATPKIKLLRKLVIKASIKVPLVNKLISAHLTEKYRKQRNLLPFL</sequence>
<evidence type="ECO:0000256" key="2">
    <source>
        <dbReference type="ARBA" id="ARBA00005349"/>
    </source>
</evidence>
<evidence type="ECO:0000313" key="8">
    <source>
        <dbReference type="EMBL" id="SFV62792.1"/>
    </source>
</evidence>
<dbReference type="GO" id="GO:0006744">
    <property type="term" value="P:ubiquinone biosynthetic process"/>
    <property type="evidence" value="ECO:0007669"/>
    <property type="project" value="InterPro"/>
</dbReference>
<dbReference type="NCBIfam" id="TIGR01988">
    <property type="entry name" value="Ubi-OHases"/>
    <property type="match status" value="1"/>
</dbReference>
<dbReference type="GO" id="GO:0004497">
    <property type="term" value="F:monooxygenase activity"/>
    <property type="evidence" value="ECO:0007669"/>
    <property type="project" value="UniProtKB-KW"/>
</dbReference>
<gene>
    <name evidence="8" type="ORF">MNB_SUP05-5-74</name>
</gene>
<evidence type="ECO:0000256" key="4">
    <source>
        <dbReference type="ARBA" id="ARBA00022827"/>
    </source>
</evidence>
<protein>
    <submittedName>
        <fullName evidence="8">2-octaprenyl-3-methyl-6-methoxy-1,4-benzoquinol hydroxylase</fullName>
        <ecNumber evidence="8">1.14.13.-</ecNumber>
    </submittedName>
</protein>
<feature type="domain" description="FAD-binding" evidence="7">
    <location>
        <begin position="3"/>
        <end position="318"/>
    </location>
</feature>
<evidence type="ECO:0000256" key="3">
    <source>
        <dbReference type="ARBA" id="ARBA00022630"/>
    </source>
</evidence>
<name>A0A1W1CAP4_9ZZZZ</name>
<keyword evidence="6" id="KW-0503">Monooxygenase</keyword>